<accession>A0A915D372</accession>
<sequence>MLCFASSSSRPLHNCMHSSFVLIQTASDVAQIFDLNVTEFISSACAKNVDNAAAERIVDATQVRLRSWNGHKKCCQEEAPKHQQNIKKVETGVEVVAADPEMTFARVRGIKASSVALADENDAGRFVATFFVAGTFSSPAHFRRHKFRRHNCPRP</sequence>
<dbReference type="Proteomes" id="UP000887574">
    <property type="component" value="Unplaced"/>
</dbReference>
<keyword evidence="1" id="KW-1185">Reference proteome</keyword>
<evidence type="ECO:0000313" key="1">
    <source>
        <dbReference type="Proteomes" id="UP000887574"/>
    </source>
</evidence>
<name>A0A915D372_9BILA</name>
<protein>
    <submittedName>
        <fullName evidence="2">Uncharacterized protein</fullName>
    </submittedName>
</protein>
<proteinExistence type="predicted"/>
<organism evidence="1 2">
    <name type="scientific">Ditylenchus dipsaci</name>
    <dbReference type="NCBI Taxonomy" id="166011"/>
    <lineage>
        <taxon>Eukaryota</taxon>
        <taxon>Metazoa</taxon>
        <taxon>Ecdysozoa</taxon>
        <taxon>Nematoda</taxon>
        <taxon>Chromadorea</taxon>
        <taxon>Rhabditida</taxon>
        <taxon>Tylenchina</taxon>
        <taxon>Tylenchomorpha</taxon>
        <taxon>Sphaerularioidea</taxon>
        <taxon>Anguinidae</taxon>
        <taxon>Anguininae</taxon>
        <taxon>Ditylenchus</taxon>
    </lineage>
</organism>
<reference evidence="2" key="1">
    <citation type="submission" date="2022-11" db="UniProtKB">
        <authorList>
            <consortium name="WormBaseParasite"/>
        </authorList>
    </citation>
    <scope>IDENTIFICATION</scope>
</reference>
<dbReference type="AlphaFoldDB" id="A0A915D372"/>
<dbReference type="WBParaSite" id="jg15360">
    <property type="protein sequence ID" value="jg15360"/>
    <property type="gene ID" value="jg15360"/>
</dbReference>
<evidence type="ECO:0000313" key="2">
    <source>
        <dbReference type="WBParaSite" id="jg15360"/>
    </source>
</evidence>